<comment type="caution">
    <text evidence="8">The sequence shown here is derived from an EMBL/GenBank/DDBJ whole genome shotgun (WGS) entry which is preliminary data.</text>
</comment>
<keyword evidence="4" id="KW-0010">Activator</keyword>
<dbReference type="PANTHER" id="PTHR46796">
    <property type="entry name" value="HTH-TYPE TRANSCRIPTIONAL ACTIVATOR RHAS-RELATED"/>
    <property type="match status" value="1"/>
</dbReference>
<evidence type="ECO:0000259" key="7">
    <source>
        <dbReference type="PROSITE" id="PS01124"/>
    </source>
</evidence>
<sequence>MNAHALDVFEALRQSPHARLEQQAALGDGLAAAVWNNRNDARHYQAPAHHTLSCYMAGGTGTHRQGQPGLNGAPGKLCVLPAGHDSAWVINGPIRLAHLYFSEEQFALSCIALFDREPRALALQEKTYVDDPEQACRFTRLIGLNWHEPAERLLTSSLAHELLNQALLRQVAPKAAPQVKGGLAPAQRHHVLDYIESHLAAPLSLGELAAVCHLSPFHFARMFRLSLGVPPHRYVLARRLSAARRLLADRQQPLGEIALACGFASPSHFSSRFRQAMGATPAAYRAAVGP</sequence>
<dbReference type="RefSeq" id="WP_168082505.1">
    <property type="nucleotide sequence ID" value="NZ_JAAVJI010000002.1"/>
</dbReference>
<keyword evidence="5" id="KW-0804">Transcription</keyword>
<dbReference type="SMART" id="SM00342">
    <property type="entry name" value="HTH_ARAC"/>
    <property type="match status" value="1"/>
</dbReference>
<evidence type="ECO:0000256" key="4">
    <source>
        <dbReference type="ARBA" id="ARBA00023159"/>
    </source>
</evidence>
<feature type="domain" description="HTH araC/xylS-type" evidence="7">
    <location>
        <begin position="189"/>
        <end position="287"/>
    </location>
</feature>
<evidence type="ECO:0000313" key="8">
    <source>
        <dbReference type="EMBL" id="NJP00411.1"/>
    </source>
</evidence>
<evidence type="ECO:0000256" key="2">
    <source>
        <dbReference type="ARBA" id="ARBA00023015"/>
    </source>
</evidence>
<dbReference type="InterPro" id="IPR018060">
    <property type="entry name" value="HTH_AraC"/>
</dbReference>
<dbReference type="InterPro" id="IPR020449">
    <property type="entry name" value="Tscrpt_reg_AraC-type_HTH"/>
</dbReference>
<evidence type="ECO:0000256" key="1">
    <source>
        <dbReference type="ARBA" id="ARBA00004496"/>
    </source>
</evidence>
<dbReference type="InterPro" id="IPR050204">
    <property type="entry name" value="AraC_XylS_family_regulators"/>
</dbReference>
<dbReference type="PRINTS" id="PR00032">
    <property type="entry name" value="HTHARAC"/>
</dbReference>
<dbReference type="Proteomes" id="UP000746535">
    <property type="component" value="Unassembled WGS sequence"/>
</dbReference>
<evidence type="ECO:0000313" key="9">
    <source>
        <dbReference type="Proteomes" id="UP000746535"/>
    </source>
</evidence>
<comment type="subcellular location">
    <subcellularLocation>
        <location evidence="1">Cytoplasm</location>
    </subcellularLocation>
</comment>
<keyword evidence="9" id="KW-1185">Reference proteome</keyword>
<comment type="function">
    <text evidence="6">Regulatory protein of the TOL plasmid xyl operons. XylS activates the xylXYZLTEGFJQKIH operon required for the degradation of toluene, m-xylene and p-xylene.</text>
</comment>
<organism evidence="8 9">
    <name type="scientific">Pseudomonas quercus</name>
    <dbReference type="NCBI Taxonomy" id="2722792"/>
    <lineage>
        <taxon>Bacteria</taxon>
        <taxon>Pseudomonadati</taxon>
        <taxon>Pseudomonadota</taxon>
        <taxon>Gammaproteobacteria</taxon>
        <taxon>Pseudomonadales</taxon>
        <taxon>Pseudomonadaceae</taxon>
        <taxon>Pseudomonas</taxon>
    </lineage>
</organism>
<proteinExistence type="predicted"/>
<dbReference type="InterPro" id="IPR018062">
    <property type="entry name" value="HTH_AraC-typ_CS"/>
</dbReference>
<evidence type="ECO:0000256" key="3">
    <source>
        <dbReference type="ARBA" id="ARBA00023125"/>
    </source>
</evidence>
<gene>
    <name evidence="8" type="ORF">HBH25_05990</name>
</gene>
<name>A0ABX0YBN5_9PSED</name>
<dbReference type="SUPFAM" id="SSF46689">
    <property type="entry name" value="Homeodomain-like"/>
    <property type="match status" value="2"/>
</dbReference>
<keyword evidence="2" id="KW-0805">Transcription regulation</keyword>
<accession>A0ABX0YBN5</accession>
<reference evidence="8 9" key="1">
    <citation type="submission" date="2020-03" db="EMBL/GenBank/DDBJ databases">
        <authorList>
            <person name="Wang L."/>
            <person name="He N."/>
            <person name="Li Y."/>
            <person name="Fang Y."/>
            <person name="Zhang F."/>
        </authorList>
    </citation>
    <scope>NUCLEOTIDE SEQUENCE [LARGE SCALE GENOMIC DNA]</scope>
    <source>
        <strain evidence="9">hsmgli-8</strain>
    </source>
</reference>
<dbReference type="PANTHER" id="PTHR46796:SF6">
    <property type="entry name" value="ARAC SUBFAMILY"/>
    <property type="match status" value="1"/>
</dbReference>
<dbReference type="Pfam" id="PF12833">
    <property type="entry name" value="HTH_18"/>
    <property type="match status" value="1"/>
</dbReference>
<dbReference type="EMBL" id="JAAVJI010000002">
    <property type="protein sequence ID" value="NJP00411.1"/>
    <property type="molecule type" value="Genomic_DNA"/>
</dbReference>
<dbReference type="PROSITE" id="PS00041">
    <property type="entry name" value="HTH_ARAC_FAMILY_1"/>
    <property type="match status" value="1"/>
</dbReference>
<dbReference type="PROSITE" id="PS01124">
    <property type="entry name" value="HTH_ARAC_FAMILY_2"/>
    <property type="match status" value="1"/>
</dbReference>
<evidence type="ECO:0000256" key="6">
    <source>
        <dbReference type="ARBA" id="ARBA00037345"/>
    </source>
</evidence>
<protein>
    <submittedName>
        <fullName evidence="8">Helix-turn-helix transcriptional regulator</fullName>
    </submittedName>
</protein>
<evidence type="ECO:0000256" key="5">
    <source>
        <dbReference type="ARBA" id="ARBA00023163"/>
    </source>
</evidence>
<dbReference type="Gene3D" id="1.10.10.60">
    <property type="entry name" value="Homeodomain-like"/>
    <property type="match status" value="2"/>
</dbReference>
<keyword evidence="3" id="KW-0238">DNA-binding</keyword>
<dbReference type="InterPro" id="IPR009057">
    <property type="entry name" value="Homeodomain-like_sf"/>
</dbReference>